<dbReference type="InterPro" id="IPR005123">
    <property type="entry name" value="Oxoglu/Fe-dep_dioxygenase_dom"/>
</dbReference>
<comment type="caution">
    <text evidence="4">The sequence shown here is derived from an EMBL/GenBank/DDBJ whole genome shotgun (WGS) entry which is preliminary data.</text>
</comment>
<dbReference type="Gene3D" id="3.40.50.850">
    <property type="entry name" value="Isochorismatase-like"/>
    <property type="match status" value="1"/>
</dbReference>
<gene>
    <name evidence="4" type="ORF">TI39_contig4342g00004</name>
</gene>
<dbReference type="SUPFAM" id="SSF52499">
    <property type="entry name" value="Isochorismatase-like hydrolases"/>
    <property type="match status" value="1"/>
</dbReference>
<proteinExistence type="inferred from homology"/>
<comment type="similarity">
    <text evidence="1">Belongs to the isochorismatase family.</text>
</comment>
<evidence type="ECO:0000256" key="1">
    <source>
        <dbReference type="ARBA" id="ARBA00006336"/>
    </source>
</evidence>
<evidence type="ECO:0000313" key="5">
    <source>
        <dbReference type="Proteomes" id="UP000033647"/>
    </source>
</evidence>
<organism evidence="4 5">
    <name type="scientific">Zymoseptoria brevis</name>
    <dbReference type="NCBI Taxonomy" id="1047168"/>
    <lineage>
        <taxon>Eukaryota</taxon>
        <taxon>Fungi</taxon>
        <taxon>Dikarya</taxon>
        <taxon>Ascomycota</taxon>
        <taxon>Pezizomycotina</taxon>
        <taxon>Dothideomycetes</taxon>
        <taxon>Dothideomycetidae</taxon>
        <taxon>Mycosphaerellales</taxon>
        <taxon>Mycosphaerellaceae</taxon>
        <taxon>Zymoseptoria</taxon>
    </lineage>
</organism>
<dbReference type="InterPro" id="IPR032854">
    <property type="entry name" value="ALKBH3"/>
</dbReference>
<feature type="region of interest" description="Disordered" evidence="2">
    <location>
        <begin position="261"/>
        <end position="291"/>
    </location>
</feature>
<feature type="region of interest" description="Disordered" evidence="2">
    <location>
        <begin position="335"/>
        <end position="421"/>
    </location>
</feature>
<dbReference type="GO" id="GO:0051213">
    <property type="term" value="F:dioxygenase activity"/>
    <property type="evidence" value="ECO:0007669"/>
    <property type="project" value="InterPro"/>
</dbReference>
<name>A0A0F4G7D0_9PEZI</name>
<evidence type="ECO:0000313" key="4">
    <source>
        <dbReference type="EMBL" id="KJX93281.1"/>
    </source>
</evidence>
<dbReference type="PROSITE" id="PS51471">
    <property type="entry name" value="FE2OG_OXY"/>
    <property type="match status" value="1"/>
</dbReference>
<feature type="domain" description="Fe2OG dioxygenase" evidence="3">
    <location>
        <begin position="573"/>
        <end position="691"/>
    </location>
</feature>
<dbReference type="InterPro" id="IPR000868">
    <property type="entry name" value="Isochorismatase-like_dom"/>
</dbReference>
<dbReference type="GO" id="GO:0006307">
    <property type="term" value="P:DNA alkylation repair"/>
    <property type="evidence" value="ECO:0007669"/>
    <property type="project" value="InterPro"/>
</dbReference>
<dbReference type="Gene3D" id="2.60.120.590">
    <property type="entry name" value="Alpha-ketoglutarate-dependent dioxygenase AlkB-like"/>
    <property type="match status" value="1"/>
</dbReference>
<feature type="compositionally biased region" description="Basic and acidic residues" evidence="2">
    <location>
        <begin position="362"/>
        <end position="379"/>
    </location>
</feature>
<dbReference type="InterPro" id="IPR037151">
    <property type="entry name" value="AlkB-like_sf"/>
</dbReference>
<dbReference type="PANTHER" id="PTHR31212">
    <property type="entry name" value="ALPHA-KETOGLUTARATE-DEPENDENT DIOXYGENASE ALKB HOMOLOG 3"/>
    <property type="match status" value="1"/>
</dbReference>
<sequence>MASLFALLSQNNRNLQTRKGLILLGLQNDFISPDGKLPVPDTDFLKSITELVPAFREFGDVIWVRSEFATTRPVHAADTNGDVVIAGGSSGMDPALEYSDDEETAVQSDLKTRKTAHSPISTEVEDGEDDEELFLSRTTTREPCCIRGSRGAEYCDEVKALIKKGKDLEVTKSHYSAFGSTSLLMTLRSKLITELYVCGCVTNLSVYASAMDAARYGIKITLIDDCLGYRKQDRHDSAVQQLKDFMEARTMRWQTVLDRLRNPSDDADGSEYSYEEASEASDDMEQMPTAGPRLGEMTALEADSEDSDEEVQPSISPLVHRHSLELRYLSKNSGSHLIPAAGRPRKSLVEPPQPSSSRRISTAKESRNGQGAENRESERPSVTSTGKLTAHDSPRHKKQPGPNLSSQATLNTQSASDTASRSSGLKKCLGLAALPAVANLSPSDITGYGTMLQAAETEEESSPPLAHTRATKERPLLGDDMERESAGSRIRYDLLPEHISGTMFHELEREVDWQKMYHQAGEVPRLVCCQGSIGNDGDMPVYRHPSDQSVPLQPWTTNVDLVRKAAENVVGHPLNHVLIQLYRNGNDYISEHSDKTLDVAPGSNIVNVSFGAQRTMRLRTKRRALASEPHPPERSTYRIPMPHNSMLTMSLATNAQYLHGIKADKRPRCELVEEEKSYDGQRISLTFRHIATFINEDSSRIWGQGATGKTKENARSVINGDPVESERMVRAFAAENQASSIRWEETYGDGFDVLHLKSAG</sequence>
<dbReference type="Pfam" id="PF00857">
    <property type="entry name" value="Isochorismatase"/>
    <property type="match status" value="1"/>
</dbReference>
<evidence type="ECO:0000259" key="3">
    <source>
        <dbReference type="PROSITE" id="PS51471"/>
    </source>
</evidence>
<dbReference type="InterPro" id="IPR036380">
    <property type="entry name" value="Isochorismatase-like_sf"/>
</dbReference>
<dbReference type="Proteomes" id="UP000033647">
    <property type="component" value="Unassembled WGS sequence"/>
</dbReference>
<feature type="compositionally biased region" description="Acidic residues" evidence="2">
    <location>
        <begin position="265"/>
        <end position="285"/>
    </location>
</feature>
<evidence type="ECO:0000256" key="2">
    <source>
        <dbReference type="SAM" id="MobiDB-lite"/>
    </source>
</evidence>
<dbReference type="SUPFAM" id="SSF51197">
    <property type="entry name" value="Clavaminate synthase-like"/>
    <property type="match status" value="1"/>
</dbReference>
<dbReference type="AlphaFoldDB" id="A0A0F4G7D0"/>
<feature type="compositionally biased region" description="Polar residues" evidence="2">
    <location>
        <begin position="402"/>
        <end position="421"/>
    </location>
</feature>
<dbReference type="PANTHER" id="PTHR31212:SF5">
    <property type="entry name" value="ISOCHORISMATASE FAMILY PROTEIN FAMILY (AFU_ORTHOLOGUE AFUA_3G14500)"/>
    <property type="match status" value="1"/>
</dbReference>
<feature type="region of interest" description="Disordered" evidence="2">
    <location>
        <begin position="455"/>
        <end position="483"/>
    </location>
</feature>
<reference evidence="4 5" key="1">
    <citation type="submission" date="2015-03" db="EMBL/GenBank/DDBJ databases">
        <title>RNA-seq based gene annotation and comparative genomics of four Zymoseptoria species reveal species-specific pathogenicity related genes and transposable element activity.</title>
        <authorList>
            <person name="Grandaubert J."/>
            <person name="Bhattacharyya A."/>
            <person name="Stukenbrock E.H."/>
        </authorList>
    </citation>
    <scope>NUCLEOTIDE SEQUENCE [LARGE SCALE GENOMIC DNA]</scope>
    <source>
        <strain evidence="4 5">Zb18110</strain>
    </source>
</reference>
<protein>
    <recommendedName>
        <fullName evidence="3">Fe2OG dioxygenase domain-containing protein</fullName>
    </recommendedName>
</protein>
<dbReference type="Pfam" id="PF13532">
    <property type="entry name" value="2OG-FeII_Oxy_2"/>
    <property type="match status" value="1"/>
</dbReference>
<dbReference type="STRING" id="1047168.A0A0F4G7D0"/>
<dbReference type="InterPro" id="IPR027450">
    <property type="entry name" value="AlkB-like"/>
</dbReference>
<dbReference type="CDD" id="cd00431">
    <property type="entry name" value="cysteine_hydrolases"/>
    <property type="match status" value="1"/>
</dbReference>
<feature type="region of interest" description="Disordered" evidence="2">
    <location>
        <begin position="111"/>
        <end position="131"/>
    </location>
</feature>
<dbReference type="EMBL" id="LAFY01004301">
    <property type="protein sequence ID" value="KJX93281.1"/>
    <property type="molecule type" value="Genomic_DNA"/>
</dbReference>
<keyword evidence="5" id="KW-1185">Reference proteome</keyword>
<dbReference type="OrthoDB" id="445341at2759"/>
<accession>A0A0F4G7D0</accession>